<evidence type="ECO:0000256" key="5">
    <source>
        <dbReference type="ARBA" id="ARBA00023163"/>
    </source>
</evidence>
<dbReference type="Gene3D" id="1.10.10.10">
    <property type="entry name" value="Winged helix-like DNA-binding domain superfamily/Winged helix DNA-binding domain"/>
    <property type="match status" value="1"/>
</dbReference>
<evidence type="ECO:0000256" key="7">
    <source>
        <dbReference type="PROSITE-ProRule" id="PRU01091"/>
    </source>
</evidence>
<dbReference type="GO" id="GO:0000156">
    <property type="term" value="F:phosphorelay response regulator activity"/>
    <property type="evidence" value="ECO:0007669"/>
    <property type="project" value="TreeGrafter"/>
</dbReference>
<dbReference type="GO" id="GO:0006355">
    <property type="term" value="P:regulation of DNA-templated transcription"/>
    <property type="evidence" value="ECO:0007669"/>
    <property type="project" value="InterPro"/>
</dbReference>
<dbReference type="SMART" id="SM00448">
    <property type="entry name" value="REC"/>
    <property type="match status" value="1"/>
</dbReference>
<evidence type="ECO:0000259" key="8">
    <source>
        <dbReference type="PROSITE" id="PS50110"/>
    </source>
</evidence>
<keyword evidence="11" id="KW-1185">Reference proteome</keyword>
<dbReference type="FunFam" id="3.40.50.2300:FF:000002">
    <property type="entry name" value="DNA-binding response regulator PhoP"/>
    <property type="match status" value="1"/>
</dbReference>
<dbReference type="RefSeq" id="WP_132418190.1">
    <property type="nucleotide sequence ID" value="NZ_SKFG01000010.1"/>
</dbReference>
<reference evidence="10 11" key="1">
    <citation type="submission" date="2019-03" db="EMBL/GenBank/DDBJ databases">
        <authorList>
            <person name="Kim M.K.M."/>
        </authorList>
    </citation>
    <scope>NUCLEOTIDE SEQUENCE [LARGE SCALE GENOMIC DNA]</scope>
    <source>
        <strain evidence="10 11">18JY21-1</strain>
    </source>
</reference>
<keyword evidence="4 7" id="KW-0238">DNA-binding</keyword>
<comment type="caution">
    <text evidence="10">The sequence shown here is derived from an EMBL/GenBank/DDBJ whole genome shotgun (WGS) entry which is preliminary data.</text>
</comment>
<dbReference type="SMART" id="SM00862">
    <property type="entry name" value="Trans_reg_C"/>
    <property type="match status" value="1"/>
</dbReference>
<feature type="modified residue" description="4-aspartylphosphate" evidence="6">
    <location>
        <position position="51"/>
    </location>
</feature>
<feature type="domain" description="Response regulatory" evidence="8">
    <location>
        <begin position="2"/>
        <end position="116"/>
    </location>
</feature>
<dbReference type="EMBL" id="SKFG01000010">
    <property type="protein sequence ID" value="TCZ77090.1"/>
    <property type="molecule type" value="Genomic_DNA"/>
</dbReference>
<feature type="domain" description="OmpR/PhoB-type" evidence="9">
    <location>
        <begin position="125"/>
        <end position="223"/>
    </location>
</feature>
<dbReference type="Gene3D" id="3.40.50.2300">
    <property type="match status" value="1"/>
</dbReference>
<sequence length="227" mass="26137">MHILLAEDDVRLGPLIVHMLNKEGHAVDWVKDGLEALDYMDTTSYDMVILDWMMPRMDGIMLCKQLRMESYSGGIIMLTAKDTLNDRIDGLDAGADDYIMKPFEFAELFARIRSLSRRIAQVIQEEWIEIGSYRLSVNERSLVYDDMKIALTIREFQLIELLMRNFGNVLPRQVLIDRIWGYDTDVNSNTLDALVKQLRKKLDCTTGDLNINNVRGTGYKLEVAHVC</sequence>
<dbReference type="CDD" id="cd00383">
    <property type="entry name" value="trans_reg_C"/>
    <property type="match status" value="1"/>
</dbReference>
<dbReference type="PANTHER" id="PTHR48111">
    <property type="entry name" value="REGULATOR OF RPOS"/>
    <property type="match status" value="1"/>
</dbReference>
<dbReference type="PROSITE" id="PS50110">
    <property type="entry name" value="RESPONSE_REGULATORY"/>
    <property type="match status" value="1"/>
</dbReference>
<evidence type="ECO:0000259" key="9">
    <source>
        <dbReference type="PROSITE" id="PS51755"/>
    </source>
</evidence>
<dbReference type="PROSITE" id="PS51755">
    <property type="entry name" value="OMPR_PHOB"/>
    <property type="match status" value="1"/>
</dbReference>
<accession>A0A4R4EDJ2</accession>
<evidence type="ECO:0000256" key="6">
    <source>
        <dbReference type="PROSITE-ProRule" id="PRU00169"/>
    </source>
</evidence>
<dbReference type="Pfam" id="PF00072">
    <property type="entry name" value="Response_reg"/>
    <property type="match status" value="1"/>
</dbReference>
<evidence type="ECO:0000256" key="4">
    <source>
        <dbReference type="ARBA" id="ARBA00023125"/>
    </source>
</evidence>
<keyword evidence="5" id="KW-0804">Transcription</keyword>
<evidence type="ECO:0000256" key="3">
    <source>
        <dbReference type="ARBA" id="ARBA00023015"/>
    </source>
</evidence>
<dbReference type="GO" id="GO:0032993">
    <property type="term" value="C:protein-DNA complex"/>
    <property type="evidence" value="ECO:0007669"/>
    <property type="project" value="TreeGrafter"/>
</dbReference>
<protein>
    <submittedName>
        <fullName evidence="10">Response regulator transcription factor</fullName>
    </submittedName>
</protein>
<evidence type="ECO:0000313" key="11">
    <source>
        <dbReference type="Proteomes" id="UP000295418"/>
    </source>
</evidence>
<dbReference type="SUPFAM" id="SSF52172">
    <property type="entry name" value="CheY-like"/>
    <property type="match status" value="1"/>
</dbReference>
<gene>
    <name evidence="10" type="ORF">E0485_11530</name>
</gene>
<dbReference type="InterPro" id="IPR001789">
    <property type="entry name" value="Sig_transdc_resp-reg_receiver"/>
</dbReference>
<proteinExistence type="predicted"/>
<keyword evidence="1 6" id="KW-0597">Phosphoprotein</keyword>
<dbReference type="AlphaFoldDB" id="A0A4R4EDJ2"/>
<name>A0A4R4EDJ2_9BACL</name>
<dbReference type="Gene3D" id="6.10.250.690">
    <property type="match status" value="1"/>
</dbReference>
<keyword evidence="3" id="KW-0805">Transcription regulation</keyword>
<dbReference type="OrthoDB" id="9790442at2"/>
<dbReference type="PANTHER" id="PTHR48111:SF22">
    <property type="entry name" value="REGULATOR OF RPOS"/>
    <property type="match status" value="1"/>
</dbReference>
<dbReference type="Pfam" id="PF00486">
    <property type="entry name" value="Trans_reg_C"/>
    <property type="match status" value="1"/>
</dbReference>
<evidence type="ECO:0000256" key="2">
    <source>
        <dbReference type="ARBA" id="ARBA00023012"/>
    </source>
</evidence>
<dbReference type="GO" id="GO:0000976">
    <property type="term" value="F:transcription cis-regulatory region binding"/>
    <property type="evidence" value="ECO:0007669"/>
    <property type="project" value="TreeGrafter"/>
</dbReference>
<evidence type="ECO:0000256" key="1">
    <source>
        <dbReference type="ARBA" id="ARBA00022553"/>
    </source>
</evidence>
<dbReference type="InterPro" id="IPR011006">
    <property type="entry name" value="CheY-like_superfamily"/>
</dbReference>
<evidence type="ECO:0000313" key="10">
    <source>
        <dbReference type="EMBL" id="TCZ77090.1"/>
    </source>
</evidence>
<keyword evidence="2" id="KW-0902">Two-component regulatory system</keyword>
<organism evidence="10 11">
    <name type="scientific">Paenibacillus albiflavus</name>
    <dbReference type="NCBI Taxonomy" id="2545760"/>
    <lineage>
        <taxon>Bacteria</taxon>
        <taxon>Bacillati</taxon>
        <taxon>Bacillota</taxon>
        <taxon>Bacilli</taxon>
        <taxon>Bacillales</taxon>
        <taxon>Paenibacillaceae</taxon>
        <taxon>Paenibacillus</taxon>
    </lineage>
</organism>
<dbReference type="CDD" id="cd17624">
    <property type="entry name" value="REC_OmpR_PmrA-like"/>
    <property type="match status" value="1"/>
</dbReference>
<dbReference type="InterPro" id="IPR016032">
    <property type="entry name" value="Sig_transdc_resp-reg_C-effctor"/>
</dbReference>
<dbReference type="InterPro" id="IPR001867">
    <property type="entry name" value="OmpR/PhoB-type_DNA-bd"/>
</dbReference>
<dbReference type="Proteomes" id="UP000295418">
    <property type="component" value="Unassembled WGS sequence"/>
</dbReference>
<dbReference type="InterPro" id="IPR039420">
    <property type="entry name" value="WalR-like"/>
</dbReference>
<dbReference type="GO" id="GO:0005829">
    <property type="term" value="C:cytosol"/>
    <property type="evidence" value="ECO:0007669"/>
    <property type="project" value="TreeGrafter"/>
</dbReference>
<feature type="DNA-binding region" description="OmpR/PhoB-type" evidence="7">
    <location>
        <begin position="125"/>
        <end position="223"/>
    </location>
</feature>
<dbReference type="InterPro" id="IPR036388">
    <property type="entry name" value="WH-like_DNA-bd_sf"/>
</dbReference>
<dbReference type="SUPFAM" id="SSF46894">
    <property type="entry name" value="C-terminal effector domain of the bipartite response regulators"/>
    <property type="match status" value="1"/>
</dbReference>